<accession>A0A0C3NW33</accession>
<reference evidence="1 2" key="1">
    <citation type="submission" date="2014-04" db="EMBL/GenBank/DDBJ databases">
        <authorList>
            <consortium name="DOE Joint Genome Institute"/>
            <person name="Kuo A."/>
            <person name="Kohler A."/>
            <person name="Costa M.D."/>
            <person name="Nagy L.G."/>
            <person name="Floudas D."/>
            <person name="Copeland A."/>
            <person name="Barry K.W."/>
            <person name="Cichocki N."/>
            <person name="Veneault-Fourrey C."/>
            <person name="LaButti K."/>
            <person name="Lindquist E.A."/>
            <person name="Lipzen A."/>
            <person name="Lundell T."/>
            <person name="Morin E."/>
            <person name="Murat C."/>
            <person name="Sun H."/>
            <person name="Tunlid A."/>
            <person name="Henrissat B."/>
            <person name="Grigoriev I.V."/>
            <person name="Hibbett D.S."/>
            <person name="Martin F."/>
            <person name="Nordberg H.P."/>
            <person name="Cantor M.N."/>
            <person name="Hua S.X."/>
        </authorList>
    </citation>
    <scope>NUCLEOTIDE SEQUENCE [LARGE SCALE GENOMIC DNA]</scope>
    <source>
        <strain evidence="1 2">Marx 270</strain>
    </source>
</reference>
<evidence type="ECO:0000313" key="2">
    <source>
        <dbReference type="Proteomes" id="UP000054217"/>
    </source>
</evidence>
<gene>
    <name evidence="1" type="ORF">M404DRAFT_807314</name>
</gene>
<evidence type="ECO:0000313" key="1">
    <source>
        <dbReference type="EMBL" id="KIN99600.1"/>
    </source>
</evidence>
<dbReference type="InParanoid" id="A0A0C3NW33"/>
<keyword evidence="2" id="KW-1185">Reference proteome</keyword>
<proteinExistence type="predicted"/>
<dbReference type="EMBL" id="KN832003">
    <property type="protein sequence ID" value="KIN99600.1"/>
    <property type="molecule type" value="Genomic_DNA"/>
</dbReference>
<reference evidence="2" key="2">
    <citation type="submission" date="2015-01" db="EMBL/GenBank/DDBJ databases">
        <title>Evolutionary Origins and Diversification of the Mycorrhizal Mutualists.</title>
        <authorList>
            <consortium name="DOE Joint Genome Institute"/>
            <consortium name="Mycorrhizal Genomics Consortium"/>
            <person name="Kohler A."/>
            <person name="Kuo A."/>
            <person name="Nagy L.G."/>
            <person name="Floudas D."/>
            <person name="Copeland A."/>
            <person name="Barry K.W."/>
            <person name="Cichocki N."/>
            <person name="Veneault-Fourrey C."/>
            <person name="LaButti K."/>
            <person name="Lindquist E.A."/>
            <person name="Lipzen A."/>
            <person name="Lundell T."/>
            <person name="Morin E."/>
            <person name="Murat C."/>
            <person name="Riley R."/>
            <person name="Ohm R."/>
            <person name="Sun H."/>
            <person name="Tunlid A."/>
            <person name="Henrissat B."/>
            <person name="Grigoriev I.V."/>
            <person name="Hibbett D.S."/>
            <person name="Martin F."/>
        </authorList>
    </citation>
    <scope>NUCLEOTIDE SEQUENCE [LARGE SCALE GENOMIC DNA]</scope>
    <source>
        <strain evidence="2">Marx 270</strain>
    </source>
</reference>
<organism evidence="1 2">
    <name type="scientific">Pisolithus tinctorius Marx 270</name>
    <dbReference type="NCBI Taxonomy" id="870435"/>
    <lineage>
        <taxon>Eukaryota</taxon>
        <taxon>Fungi</taxon>
        <taxon>Dikarya</taxon>
        <taxon>Basidiomycota</taxon>
        <taxon>Agaricomycotina</taxon>
        <taxon>Agaricomycetes</taxon>
        <taxon>Agaricomycetidae</taxon>
        <taxon>Boletales</taxon>
        <taxon>Sclerodermatineae</taxon>
        <taxon>Pisolithaceae</taxon>
        <taxon>Pisolithus</taxon>
    </lineage>
</organism>
<protein>
    <submittedName>
        <fullName evidence="1">Uncharacterized protein</fullName>
    </submittedName>
</protein>
<dbReference type="Proteomes" id="UP000054217">
    <property type="component" value="Unassembled WGS sequence"/>
</dbReference>
<dbReference type="HOGENOM" id="CLU_2264828_0_0_1"/>
<sequence>MPFRQLCYRTEHQVCGRVGFLHSLLTKEHWEIPWDFLLILISRHARRSCVQSPKQTPIAVQARDLGNIEVERVAGCVRRTLVYTLTSSHWRVLDADLSRRQFR</sequence>
<dbReference type="AlphaFoldDB" id="A0A0C3NW33"/>
<name>A0A0C3NW33_PISTI</name>